<sequence>MVTYRIISRYKELGDLESLHDGLEKSQLFITCNKCPLYDPKEILEKLKDDSFRFITATQQSRKDLTYRLQITLPSDVSKLRELVRIALTKGKYLNSQWCKTSDAVWAACDSYKFEHTEYIQNAHKYMTSEIYLKFALNNKGQALLIVSAHPPKN</sequence>
<reference evidence="2" key="1">
    <citation type="journal article" date="2012" name="PLoS ONE">
        <title>The success of Acinetobacter species; genetic, metabolic and virulence attributes.</title>
        <authorList>
            <person name="Peleg A.Y."/>
            <person name="de Breij A."/>
            <person name="Adams M.D."/>
            <person name="Cerqueira G.M."/>
            <person name="Mocali S."/>
            <person name="Galardini M."/>
            <person name="Nibbering P.H."/>
            <person name="Earl A.M."/>
            <person name="Ward D.V."/>
            <person name="Paterson D.L."/>
            <person name="Seifert H."/>
            <person name="Dijkshoorn L."/>
        </authorList>
    </citation>
    <scope>NUCLEOTIDE SEQUENCE [LARGE SCALE GENOMIC DNA]</scope>
    <source>
        <strain evidence="2">SH046</strain>
    </source>
</reference>
<evidence type="ECO:0000313" key="1">
    <source>
        <dbReference type="EMBL" id="EEY94590.1"/>
    </source>
</evidence>
<dbReference type="Proteomes" id="UP000012047">
    <property type="component" value="Unassembled WGS sequence"/>
</dbReference>
<dbReference type="AlphaFoldDB" id="D0SHI6"/>
<dbReference type="EMBL" id="GG704981">
    <property type="protein sequence ID" value="EEY94590.1"/>
    <property type="molecule type" value="Genomic_DNA"/>
</dbReference>
<name>D0SHI6_ACIJO</name>
<dbReference type="HOGENOM" id="CLU_120466_0_0_6"/>
<evidence type="ECO:0000313" key="2">
    <source>
        <dbReference type="Proteomes" id="UP000012047"/>
    </source>
</evidence>
<accession>D0SHI6</accession>
<protein>
    <submittedName>
        <fullName evidence="1">Uncharacterized protein</fullName>
    </submittedName>
</protein>
<dbReference type="eggNOG" id="ENOG50317ZM">
    <property type="taxonomic scope" value="Bacteria"/>
</dbReference>
<dbReference type="RefSeq" id="WP_005402000.1">
    <property type="nucleotide sequence ID" value="NZ_GG704981.1"/>
</dbReference>
<organism evidence="1 2">
    <name type="scientific">Acinetobacter johnsonii SH046</name>
    <dbReference type="NCBI Taxonomy" id="575586"/>
    <lineage>
        <taxon>Bacteria</taxon>
        <taxon>Pseudomonadati</taxon>
        <taxon>Pseudomonadota</taxon>
        <taxon>Gammaproteobacteria</taxon>
        <taxon>Moraxellales</taxon>
        <taxon>Moraxellaceae</taxon>
        <taxon>Acinetobacter</taxon>
    </lineage>
</organism>
<proteinExistence type="predicted"/>
<gene>
    <name evidence="1" type="ORF">HMPREF0016_03309</name>
</gene>